<evidence type="ECO:0000256" key="4">
    <source>
        <dbReference type="RuleBase" id="RU000481"/>
    </source>
</evidence>
<proteinExistence type="inferred from homology"/>
<evidence type="ECO:0000313" key="7">
    <source>
        <dbReference type="Proteomes" id="UP000292855"/>
    </source>
</evidence>
<evidence type="ECO:0000259" key="5">
    <source>
        <dbReference type="Pfam" id="PF00155"/>
    </source>
</evidence>
<dbReference type="Gene3D" id="3.40.640.10">
    <property type="entry name" value="Type I PLP-dependent aspartate aminotransferase-like (Major domain)"/>
    <property type="match status" value="1"/>
</dbReference>
<dbReference type="Proteomes" id="UP000292855">
    <property type="component" value="Unassembled WGS sequence"/>
</dbReference>
<dbReference type="CDD" id="cd00609">
    <property type="entry name" value="AAT_like"/>
    <property type="match status" value="1"/>
</dbReference>
<dbReference type="InterPro" id="IPR015424">
    <property type="entry name" value="PyrdxlP-dep_Trfase"/>
</dbReference>
<dbReference type="InterPro" id="IPR004839">
    <property type="entry name" value="Aminotransferase_I/II_large"/>
</dbReference>
<dbReference type="InterPro" id="IPR015421">
    <property type="entry name" value="PyrdxlP-dep_Trfase_major"/>
</dbReference>
<dbReference type="RefSeq" id="WP_130140300.1">
    <property type="nucleotide sequence ID" value="NZ_SGIT01000001.1"/>
</dbReference>
<comment type="cofactor">
    <cofactor evidence="1 4">
        <name>pyridoxal 5'-phosphate</name>
        <dbReference type="ChEBI" id="CHEBI:597326"/>
    </cofactor>
</comment>
<dbReference type="Gene3D" id="3.90.1150.10">
    <property type="entry name" value="Aspartate Aminotransferase, domain 1"/>
    <property type="match status" value="1"/>
</dbReference>
<dbReference type="PANTHER" id="PTHR42832:SF3">
    <property type="entry name" value="L-GLUTAMINE--4-(METHYLSULFANYL)-2-OXOBUTANOATE AMINOTRANSFERASE"/>
    <property type="match status" value="1"/>
</dbReference>
<dbReference type="SUPFAM" id="SSF53383">
    <property type="entry name" value="PLP-dependent transferases"/>
    <property type="match status" value="1"/>
</dbReference>
<dbReference type="InterPro" id="IPR015422">
    <property type="entry name" value="PyrdxlP-dep_Trfase_small"/>
</dbReference>
<evidence type="ECO:0000313" key="6">
    <source>
        <dbReference type="EMBL" id="RZF62070.1"/>
    </source>
</evidence>
<gene>
    <name evidence="6" type="ORF">EWE74_04440</name>
</gene>
<dbReference type="OrthoDB" id="9802328at2"/>
<dbReference type="EMBL" id="SGIT01000001">
    <property type="protein sequence ID" value="RZF62070.1"/>
    <property type="molecule type" value="Genomic_DNA"/>
</dbReference>
<feature type="domain" description="Aminotransferase class I/classII large" evidence="5">
    <location>
        <begin position="33"/>
        <end position="383"/>
    </location>
</feature>
<dbReference type="PROSITE" id="PS00105">
    <property type="entry name" value="AA_TRANSFER_CLASS_1"/>
    <property type="match status" value="1"/>
</dbReference>
<accession>A0A4Q6XPE3</accession>
<keyword evidence="2 4" id="KW-0032">Aminotransferase</keyword>
<dbReference type="Pfam" id="PF00155">
    <property type="entry name" value="Aminotran_1_2"/>
    <property type="match status" value="1"/>
</dbReference>
<evidence type="ECO:0000256" key="1">
    <source>
        <dbReference type="ARBA" id="ARBA00001933"/>
    </source>
</evidence>
<dbReference type="GO" id="GO:0030170">
    <property type="term" value="F:pyridoxal phosphate binding"/>
    <property type="evidence" value="ECO:0007669"/>
    <property type="project" value="InterPro"/>
</dbReference>
<keyword evidence="3 4" id="KW-0808">Transferase</keyword>
<evidence type="ECO:0000256" key="2">
    <source>
        <dbReference type="ARBA" id="ARBA00022576"/>
    </source>
</evidence>
<dbReference type="EC" id="2.6.1.-" evidence="4"/>
<keyword evidence="7" id="KW-1185">Reference proteome</keyword>
<dbReference type="InterPro" id="IPR050881">
    <property type="entry name" value="LL-DAP_aminotransferase"/>
</dbReference>
<organism evidence="6 7">
    <name type="scientific">Sphingobacterium corticibacterium</name>
    <dbReference type="NCBI Taxonomy" id="2484746"/>
    <lineage>
        <taxon>Bacteria</taxon>
        <taxon>Pseudomonadati</taxon>
        <taxon>Bacteroidota</taxon>
        <taxon>Sphingobacteriia</taxon>
        <taxon>Sphingobacteriales</taxon>
        <taxon>Sphingobacteriaceae</taxon>
        <taxon>Sphingobacterium</taxon>
    </lineage>
</organism>
<sequence length="390" mass="44103">MHIKVAQRLQHTEEYYFSKKLREIDEMNKRGAQVINLGIGSPDLPPHPSVIEVLEREAAKDNTHGYPGNYRGIPTLRQAMADWYARYYQVALNPATEILPLIGSKEGIMHICMTYLQEGDEALVPNPGYPAYTSAVRIAGATVVPYELTEERGWLPDLDALELRDLSKVKMMWINYPHMPTGALANKDFFEAIIAFGKKHNILICHDNPYSFILNEHPMSIFAAADAKEVAIELNSLSKSSNMAGWRIGMLIADENRINEILRFKSNMDSGMFLPLQSAAATALRLDSSWYTELNTVYAKRREKVFHIMDILECDYDRSQVGLFVWAKVPDKYPDGYALSDDILHQAHVFITPGGIFGDAGKRYIRISLCATEAVLENAIKRIETELKFV</sequence>
<comment type="similarity">
    <text evidence="4">Belongs to the class-I pyridoxal-phosphate-dependent aminotransferase family.</text>
</comment>
<evidence type="ECO:0000256" key="3">
    <source>
        <dbReference type="ARBA" id="ARBA00022679"/>
    </source>
</evidence>
<dbReference type="InterPro" id="IPR004838">
    <property type="entry name" value="NHTrfase_class1_PyrdxlP-BS"/>
</dbReference>
<reference evidence="6 7" key="1">
    <citation type="submission" date="2019-02" db="EMBL/GenBank/DDBJ databases">
        <authorList>
            <person name="Li Y."/>
        </authorList>
    </citation>
    <scope>NUCLEOTIDE SEQUENCE [LARGE SCALE GENOMIC DNA]</scope>
    <source>
        <strain evidence="6 7">30C10-4-7</strain>
    </source>
</reference>
<name>A0A4Q6XPE3_9SPHI</name>
<dbReference type="AlphaFoldDB" id="A0A4Q6XPE3"/>
<dbReference type="PANTHER" id="PTHR42832">
    <property type="entry name" value="AMINO ACID AMINOTRANSFERASE"/>
    <property type="match status" value="1"/>
</dbReference>
<protein>
    <recommendedName>
        <fullName evidence="4">Aminotransferase</fullName>
        <ecNumber evidence="4">2.6.1.-</ecNumber>
    </recommendedName>
</protein>
<comment type="caution">
    <text evidence="6">The sequence shown here is derived from an EMBL/GenBank/DDBJ whole genome shotgun (WGS) entry which is preliminary data.</text>
</comment>
<dbReference type="GO" id="GO:0008483">
    <property type="term" value="F:transaminase activity"/>
    <property type="evidence" value="ECO:0007669"/>
    <property type="project" value="UniProtKB-KW"/>
</dbReference>